<organism evidence="6 7">
    <name type="scientific">Methanobrevibacter ruminantium (strain ATCC 35063 / DSM 1093 / JCM 13430 / OCM 146 / M1)</name>
    <name type="common">Methanobacterium ruminantium</name>
    <dbReference type="NCBI Taxonomy" id="634498"/>
    <lineage>
        <taxon>Archaea</taxon>
        <taxon>Methanobacteriati</taxon>
        <taxon>Methanobacteriota</taxon>
        <taxon>Methanomada group</taxon>
        <taxon>Methanobacteria</taxon>
        <taxon>Methanobacteriales</taxon>
        <taxon>Methanobacteriaceae</taxon>
        <taxon>Methanobrevibacter</taxon>
    </lineage>
</organism>
<protein>
    <recommendedName>
        <fullName evidence="4">5'-deoxyadenosine deaminase</fullName>
        <shortName evidence="4">5'-dA deaminase</shortName>
        <ecNumber evidence="4">3.5.4.41</ecNumber>
    </recommendedName>
    <alternativeName>
        <fullName evidence="4">5'-methylthioadenosine deaminase</fullName>
        <shortName evidence="4">MTA deaminase</shortName>
        <ecNumber evidence="4">3.5.4.31</ecNumber>
    </alternativeName>
    <alternativeName>
        <fullName evidence="4">Adenosine deaminase</fullName>
        <ecNumber evidence="4">3.5.4.4</ecNumber>
    </alternativeName>
    <alternativeName>
        <fullName evidence="4">S-adenosylhomocysteine deaminase</fullName>
        <shortName evidence="4">SAH deaminase</shortName>
        <ecNumber evidence="4">3.5.4.28</ecNumber>
    </alternativeName>
</protein>
<comment type="caution">
    <text evidence="4">Lacks conserved residue(s) required for the propagation of feature annotation.</text>
</comment>
<feature type="binding site" evidence="4">
    <location>
        <position position="96"/>
    </location>
    <ligand>
        <name>substrate</name>
    </ligand>
</feature>
<dbReference type="EMBL" id="CP001719">
    <property type="protein sequence ID" value="ADC45939.1"/>
    <property type="molecule type" value="Genomic_DNA"/>
</dbReference>
<sequence>MESQSILIKNASILNPIGDGKTEEFRKDLLIVDDKISQIDEDIDESNADKIIDASDKILMPGFVNTHTHISMSLLRGIADDLELDTWLNDHIWPMEAHLSEEYCYIGALLGACEMIKSGTTTFSDMYFYMDGVARAVDEIGMRGVLSYGMIDFGIEEKRENEFKENISLIKKHNNTADGRITARFGPHSIYTASVDLLERVRKEADKYNVGIHIHMNETLKEINDSKENHDGKRPFELLDSIGFLADDVVAAHCVWLDDAEIKLIKDNGVYASHNPCSNMKLASGAAPVAELLSQGICVGLGTDGASSNNNLDMFDEMKFAALLGKASTLNPKVLTAEEVVNMATINGAKALNIDAGTIEVGKKADIILVDANSPNMTPMSNTLSSNLVYSANGSNVDTTICNGRILMENRKMVTVDEELILSEAKRAIKEMKELREADE</sequence>
<comment type="catalytic activity">
    <reaction evidence="4">
        <text>S-methyl-5'-thioadenosine + H2O + H(+) = S-methyl-5'-thioinosine + NH4(+)</text>
        <dbReference type="Rhea" id="RHEA:25025"/>
        <dbReference type="ChEBI" id="CHEBI:15377"/>
        <dbReference type="ChEBI" id="CHEBI:15378"/>
        <dbReference type="ChEBI" id="CHEBI:17509"/>
        <dbReference type="ChEBI" id="CHEBI:28938"/>
        <dbReference type="ChEBI" id="CHEBI:48595"/>
        <dbReference type="EC" id="3.5.4.31"/>
    </reaction>
</comment>
<evidence type="ECO:0000256" key="2">
    <source>
        <dbReference type="ARBA" id="ARBA00022801"/>
    </source>
</evidence>
<dbReference type="Gene3D" id="3.20.20.140">
    <property type="entry name" value="Metal-dependent hydrolases"/>
    <property type="match status" value="1"/>
</dbReference>
<proteinExistence type="inferred from homology"/>
<reference evidence="6 7" key="1">
    <citation type="journal article" date="2010" name="PLoS ONE">
        <title>The genome sequence of the rumen methanogen Methanobrevibacter ruminantium reveals new possibilities for controlling ruminant methane emissions.</title>
        <authorList>
            <person name="Leahy S.C."/>
            <person name="Kelly W.J."/>
            <person name="Altermann E."/>
            <person name="Ronimus R.S."/>
            <person name="Yeoman C.J."/>
            <person name="Pacheco D.M."/>
            <person name="Li D."/>
            <person name="Kong Z."/>
            <person name="McTavish S."/>
            <person name="Sang C."/>
            <person name="Lambie S.C."/>
            <person name="Janssen P.H."/>
            <person name="Dey D."/>
            <person name="Attwood G.T."/>
        </authorList>
    </citation>
    <scope>NUCLEOTIDE SEQUENCE [LARGE SCALE GENOMIC DNA]</scope>
    <source>
        <strain evidence="7">ATCC 35063 / DSM 1093 / JCM 13430 / OCM 146 / M1</strain>
    </source>
</reference>
<feature type="domain" description="Amidohydrolase-related" evidence="5">
    <location>
        <begin position="58"/>
        <end position="406"/>
    </location>
</feature>
<comment type="pathway">
    <text evidence="4">Amino-acid biosynthesis; S-adenosyl-L-methionine biosynthesis.</text>
</comment>
<dbReference type="EC" id="3.5.4.28" evidence="4"/>
<dbReference type="EC" id="3.5.4.4" evidence="4"/>
<dbReference type="FunFam" id="3.20.20.140:FF:000014">
    <property type="entry name" value="5-methylthioadenosine/S-adenosylhomocysteine deaminase"/>
    <property type="match status" value="1"/>
</dbReference>
<keyword evidence="2 4" id="KW-0378">Hydrolase</keyword>
<comment type="function">
    <text evidence="4">Catalyzes the deamination of three SAM-derived enzymatic products, namely 5'-deoxyadenosine, S-adenosyl-L-homocysteine, and 5'-methylthioadenosine, to produce the inosine analogs. Can also deaminate adenosine. The preferred substrate for this enzyme is 5'-deoxyadenosine, but all these substrates are efficiently deaminated. Likely functions in a S-adenosyl-L-methionine (SAM) recycling pathway from S-adenosyl-L-homocysteine (SAH) produced from SAM-dependent methylation reactions. May also be involved in the recycling of 5'-deoxyadenosine, whereupon the 5'-deoxyribose moiety of 5'-deoxyinosine is further metabolized to deoxyhexoses used for the biosynthesis of aromatic amino acids in methanogens.</text>
</comment>
<dbReference type="GO" id="GO:0046872">
    <property type="term" value="F:metal ion binding"/>
    <property type="evidence" value="ECO:0007669"/>
    <property type="project" value="UniProtKB-KW"/>
</dbReference>
<dbReference type="KEGG" id="mru:mru_0087"/>
<dbReference type="HAMAP" id="MF_01281">
    <property type="entry name" value="MTA_SAH_deamin"/>
    <property type="match status" value="1"/>
</dbReference>
<feature type="binding site" evidence="4">
    <location>
        <position position="218"/>
    </location>
    <ligand>
        <name>substrate</name>
    </ligand>
</feature>
<comment type="catalytic activity">
    <reaction evidence="4">
        <text>5'-deoxyadenosine + H2O + H(+) = 5'-deoxyinosine + NH4(+)</text>
        <dbReference type="Rhea" id="RHEA:42892"/>
        <dbReference type="ChEBI" id="CHEBI:15377"/>
        <dbReference type="ChEBI" id="CHEBI:15378"/>
        <dbReference type="ChEBI" id="CHEBI:17319"/>
        <dbReference type="ChEBI" id="CHEBI:28938"/>
        <dbReference type="ChEBI" id="CHEBI:82775"/>
        <dbReference type="EC" id="3.5.4.41"/>
    </reaction>
</comment>
<comment type="miscellaneous">
    <text evidence="4">SAH is a product of SAM methyltransferases and is known to be a feedback inhibitor of these enzymes. As a result of this inhibition, organisms have evolved efficient enzymes to metabolize SAH via different pathways. The pathway found in methanogens differs from the canonical pathway, it uses the deamination of S-adenosyl-L-homocysteine to form S-inosyl-L-homocysteine for the regeneration of SAM from S-adenosyl-L-homocysteine. 5'-deoxyadenosine is a radical SAM enzyme reaction product which strongly inhibits radical SAM enzymes. A pathway for removing this product must be present in methanogens where the MTA/SAH nucleosidase which normally metabolizes this compound is absent.</text>
</comment>
<accession>D3DYL9</accession>
<dbReference type="InterPro" id="IPR011059">
    <property type="entry name" value="Metal-dep_hydrolase_composite"/>
</dbReference>
<evidence type="ECO:0000313" key="7">
    <source>
        <dbReference type="Proteomes" id="UP000008680"/>
    </source>
</evidence>
<dbReference type="GO" id="GO:0050270">
    <property type="term" value="F:S-adenosylhomocysteine deaminase activity"/>
    <property type="evidence" value="ECO:0007669"/>
    <property type="project" value="UniProtKB-EC"/>
</dbReference>
<dbReference type="PANTHER" id="PTHR43794">
    <property type="entry name" value="AMINOHYDROLASE SSNA-RELATED"/>
    <property type="match status" value="1"/>
</dbReference>
<dbReference type="eggNOG" id="arCOG00695">
    <property type="taxonomic scope" value="Archaea"/>
</dbReference>
<evidence type="ECO:0000256" key="4">
    <source>
        <dbReference type="HAMAP-Rule" id="MF_01281"/>
    </source>
</evidence>
<dbReference type="RefSeq" id="WP_012954895.1">
    <property type="nucleotide sequence ID" value="NC_013790.1"/>
</dbReference>
<keyword evidence="7" id="KW-1185">Reference proteome</keyword>
<feature type="binding site" evidence="4">
    <location>
        <position position="304"/>
    </location>
    <ligand>
        <name>Zn(2+)</name>
        <dbReference type="ChEBI" id="CHEBI:29105"/>
    </ligand>
</feature>
<dbReference type="AlphaFoldDB" id="D3DYL9"/>
<gene>
    <name evidence="4" type="primary">dadD</name>
    <name evidence="6" type="ordered locus">mru_0087</name>
</gene>
<comment type="catalytic activity">
    <reaction evidence="4">
        <text>S-adenosyl-L-homocysteine + H2O + H(+) = S-inosyl-L-homocysteine + NH4(+)</text>
        <dbReference type="Rhea" id="RHEA:20716"/>
        <dbReference type="ChEBI" id="CHEBI:15377"/>
        <dbReference type="ChEBI" id="CHEBI:15378"/>
        <dbReference type="ChEBI" id="CHEBI:28938"/>
        <dbReference type="ChEBI" id="CHEBI:57856"/>
        <dbReference type="ChEBI" id="CHEBI:57985"/>
        <dbReference type="EC" id="3.5.4.28"/>
    </reaction>
</comment>
<dbReference type="GO" id="GO:0006556">
    <property type="term" value="P:S-adenosylmethionine biosynthetic process"/>
    <property type="evidence" value="ECO:0007669"/>
    <property type="project" value="UniProtKB-UniRule"/>
</dbReference>
<dbReference type="Proteomes" id="UP000008680">
    <property type="component" value="Chromosome"/>
</dbReference>
<comment type="cofactor">
    <cofactor evidence="4">
        <name>Zn(2+)</name>
        <dbReference type="ChEBI" id="CHEBI:29105"/>
    </cofactor>
    <text evidence="4">Binds 1 zinc ion per subunit.</text>
</comment>
<feature type="binding site" evidence="4">
    <location>
        <position position="67"/>
    </location>
    <ligand>
        <name>Zn(2+)</name>
        <dbReference type="ChEBI" id="CHEBI:29105"/>
    </ligand>
</feature>
<dbReference type="OrthoDB" id="372084at2157"/>
<dbReference type="PANTHER" id="PTHR43794:SF11">
    <property type="entry name" value="AMIDOHYDROLASE-RELATED DOMAIN-CONTAINING PROTEIN"/>
    <property type="match status" value="1"/>
</dbReference>
<keyword evidence="3 4" id="KW-0862">Zinc</keyword>
<dbReference type="Gene3D" id="2.30.40.10">
    <property type="entry name" value="Urease, subunit C, domain 1"/>
    <property type="match status" value="1"/>
</dbReference>
<dbReference type="STRING" id="634498.mru_0087"/>
<comment type="subunit">
    <text evidence="4">Homotetramer.</text>
</comment>
<evidence type="ECO:0000313" key="6">
    <source>
        <dbReference type="EMBL" id="ADC45939.1"/>
    </source>
</evidence>
<feature type="binding site" evidence="4">
    <location>
        <position position="215"/>
    </location>
    <ligand>
        <name>Zn(2+)</name>
        <dbReference type="ChEBI" id="CHEBI:29105"/>
    </ligand>
</feature>
<dbReference type="InterPro" id="IPR032466">
    <property type="entry name" value="Metal_Hydrolase"/>
</dbReference>
<dbReference type="HOGENOM" id="CLU_012358_2_1_2"/>
<comment type="catalytic activity">
    <reaction evidence="4">
        <text>adenosine + H2O + H(+) = inosine + NH4(+)</text>
        <dbReference type="Rhea" id="RHEA:24408"/>
        <dbReference type="ChEBI" id="CHEBI:15377"/>
        <dbReference type="ChEBI" id="CHEBI:15378"/>
        <dbReference type="ChEBI" id="CHEBI:16335"/>
        <dbReference type="ChEBI" id="CHEBI:17596"/>
        <dbReference type="ChEBI" id="CHEBI:28938"/>
        <dbReference type="EC" id="3.5.4.4"/>
    </reaction>
</comment>
<dbReference type="InterPro" id="IPR006680">
    <property type="entry name" value="Amidohydro-rel"/>
</dbReference>
<dbReference type="GeneID" id="8769705"/>
<comment type="similarity">
    <text evidence="4">Belongs to the metallo-dependent hydrolases superfamily. MTA/SAH deaminase family.</text>
</comment>
<evidence type="ECO:0000256" key="3">
    <source>
        <dbReference type="ARBA" id="ARBA00022833"/>
    </source>
</evidence>
<dbReference type="GO" id="GO:0090614">
    <property type="term" value="F:5'-methylthioadenosine deaminase activity"/>
    <property type="evidence" value="ECO:0007669"/>
    <property type="project" value="UniProtKB-EC"/>
</dbReference>
<evidence type="ECO:0000256" key="1">
    <source>
        <dbReference type="ARBA" id="ARBA00022723"/>
    </source>
</evidence>
<dbReference type="EC" id="3.5.4.31" evidence="4"/>
<dbReference type="SUPFAM" id="SSF51556">
    <property type="entry name" value="Metallo-dependent hydrolases"/>
    <property type="match status" value="1"/>
</dbReference>
<feature type="binding site" evidence="4">
    <location>
        <position position="304"/>
    </location>
    <ligand>
        <name>substrate</name>
    </ligand>
</feature>
<dbReference type="Pfam" id="PF01979">
    <property type="entry name" value="Amidohydro_1"/>
    <property type="match status" value="1"/>
</dbReference>
<dbReference type="UniPathway" id="UPA00315"/>
<dbReference type="InterPro" id="IPR023512">
    <property type="entry name" value="Deaminase_MtaD/DadD"/>
</dbReference>
<name>D3DYL9_METRM</name>
<evidence type="ECO:0000259" key="5">
    <source>
        <dbReference type="Pfam" id="PF01979"/>
    </source>
</evidence>
<dbReference type="InterPro" id="IPR050287">
    <property type="entry name" value="MTA/SAH_deaminase"/>
</dbReference>
<dbReference type="SUPFAM" id="SSF51338">
    <property type="entry name" value="Composite domain of metallo-dependent hydrolases"/>
    <property type="match status" value="1"/>
</dbReference>
<dbReference type="GO" id="GO:0004000">
    <property type="term" value="F:adenosine deaminase activity"/>
    <property type="evidence" value="ECO:0007669"/>
    <property type="project" value="UniProtKB-UniRule"/>
</dbReference>
<dbReference type="GO" id="GO:0090613">
    <property type="term" value="F:5'-deoxyadenosine deaminase activity"/>
    <property type="evidence" value="ECO:0007669"/>
    <property type="project" value="UniProtKB-UniRule"/>
</dbReference>
<dbReference type="PATRIC" id="fig|634498.28.peg.92"/>
<dbReference type="CDD" id="cd01298">
    <property type="entry name" value="ATZ_TRZ_like"/>
    <property type="match status" value="1"/>
</dbReference>
<keyword evidence="1 4" id="KW-0479">Metal-binding</keyword>
<dbReference type="EC" id="3.5.4.41" evidence="4"/>
<feature type="binding site" evidence="4">
    <location>
        <position position="69"/>
    </location>
    <ligand>
        <name>Zn(2+)</name>
        <dbReference type="ChEBI" id="CHEBI:29105"/>
    </ligand>
</feature>
<feature type="binding site" evidence="4">
    <location>
        <position position="188"/>
    </location>
    <ligand>
        <name>substrate</name>
    </ligand>
</feature>